<evidence type="ECO:0000256" key="2">
    <source>
        <dbReference type="ARBA" id="ARBA00010687"/>
    </source>
</evidence>
<evidence type="ECO:0000313" key="8">
    <source>
        <dbReference type="Proteomes" id="UP000645517"/>
    </source>
</evidence>
<dbReference type="EMBL" id="BMOR01000008">
    <property type="protein sequence ID" value="GGN38924.1"/>
    <property type="molecule type" value="Genomic_DNA"/>
</dbReference>
<dbReference type="Gene3D" id="3.20.20.80">
    <property type="entry name" value="Glycosidases"/>
    <property type="match status" value="1"/>
</dbReference>
<dbReference type="PROSITE" id="PS51257">
    <property type="entry name" value="PROKAR_LIPOPROTEIN"/>
    <property type="match status" value="1"/>
</dbReference>
<dbReference type="InterPro" id="IPR017853">
    <property type="entry name" value="GH"/>
</dbReference>
<keyword evidence="4 6" id="KW-0378">Hydrolase</keyword>
<evidence type="ECO:0000256" key="1">
    <source>
        <dbReference type="ARBA" id="ARBA00001695"/>
    </source>
</evidence>
<evidence type="ECO:0000256" key="5">
    <source>
        <dbReference type="ARBA" id="ARBA00023295"/>
    </source>
</evidence>
<keyword evidence="5 6" id="KW-0326">Glycosidase</keyword>
<evidence type="ECO:0000256" key="3">
    <source>
        <dbReference type="ARBA" id="ARBA00012556"/>
    </source>
</evidence>
<dbReference type="Pfam" id="PF07745">
    <property type="entry name" value="Glyco_hydro_53"/>
    <property type="match status" value="1"/>
</dbReference>
<name>A0ABQ2J6N5_9DEIO</name>
<dbReference type="InterPro" id="IPR011683">
    <property type="entry name" value="Glyco_hydro_53"/>
</dbReference>
<feature type="signal peptide" evidence="6">
    <location>
        <begin position="1"/>
        <end position="21"/>
    </location>
</feature>
<comment type="similarity">
    <text evidence="2 6">Belongs to the glycosyl hydrolase 53 family.</text>
</comment>
<dbReference type="SUPFAM" id="SSF51445">
    <property type="entry name" value="(Trans)glycosidases"/>
    <property type="match status" value="1"/>
</dbReference>
<organism evidence="7 8">
    <name type="scientific">Deinococcus daejeonensis</name>
    <dbReference type="NCBI Taxonomy" id="1007098"/>
    <lineage>
        <taxon>Bacteria</taxon>
        <taxon>Thermotogati</taxon>
        <taxon>Deinococcota</taxon>
        <taxon>Deinococci</taxon>
        <taxon>Deinococcales</taxon>
        <taxon>Deinococcaceae</taxon>
        <taxon>Deinococcus</taxon>
    </lineage>
</organism>
<keyword evidence="6" id="KW-0732">Signal</keyword>
<gene>
    <name evidence="7" type="ORF">GCM10010842_22220</name>
</gene>
<keyword evidence="8" id="KW-1185">Reference proteome</keyword>
<comment type="caution">
    <text evidence="7">The sequence shown here is derived from an EMBL/GenBank/DDBJ whole genome shotgun (WGS) entry which is preliminary data.</text>
</comment>
<comment type="catalytic activity">
    <reaction evidence="1 6">
        <text>The enzyme specifically hydrolyzes (1-&gt;4)-beta-D-galactosidic linkages in type I arabinogalactans.</text>
        <dbReference type="EC" id="3.2.1.89"/>
    </reaction>
</comment>
<proteinExistence type="inferred from homology"/>
<accession>A0ABQ2J6N5</accession>
<protein>
    <recommendedName>
        <fullName evidence="3 6">Arabinogalactan endo-beta-1,4-galactanase</fullName>
        <ecNumber evidence="3 6">3.2.1.89</ecNumber>
    </recommendedName>
</protein>
<dbReference type="PANTHER" id="PTHR34983:SF1">
    <property type="entry name" value="ARABINOGALACTAN ENDO-BETA-1,4-GALACTANASE A"/>
    <property type="match status" value="1"/>
</dbReference>
<reference evidence="8" key="1">
    <citation type="journal article" date="2019" name="Int. J. Syst. Evol. Microbiol.">
        <title>The Global Catalogue of Microorganisms (GCM) 10K type strain sequencing project: providing services to taxonomists for standard genome sequencing and annotation.</title>
        <authorList>
            <consortium name="The Broad Institute Genomics Platform"/>
            <consortium name="The Broad Institute Genome Sequencing Center for Infectious Disease"/>
            <person name="Wu L."/>
            <person name="Ma J."/>
        </authorList>
    </citation>
    <scope>NUCLEOTIDE SEQUENCE [LARGE SCALE GENOMIC DNA]</scope>
    <source>
        <strain evidence="8">JCM 16918</strain>
    </source>
</reference>
<dbReference type="Proteomes" id="UP000645517">
    <property type="component" value="Unassembled WGS sequence"/>
</dbReference>
<evidence type="ECO:0000256" key="6">
    <source>
        <dbReference type="RuleBase" id="RU361192"/>
    </source>
</evidence>
<dbReference type="RefSeq" id="WP_229782113.1">
    <property type="nucleotide sequence ID" value="NZ_BMOR01000008.1"/>
</dbReference>
<feature type="chain" id="PRO_5045011476" description="Arabinogalactan endo-beta-1,4-galactanase" evidence="6">
    <location>
        <begin position="22"/>
        <end position="369"/>
    </location>
</feature>
<dbReference type="EC" id="3.2.1.89" evidence="3 6"/>
<evidence type="ECO:0000313" key="7">
    <source>
        <dbReference type="EMBL" id="GGN38924.1"/>
    </source>
</evidence>
<dbReference type="PANTHER" id="PTHR34983">
    <property type="entry name" value="ARABINOGALACTAN ENDO-BETA-1,4-GALACTANASE A"/>
    <property type="match status" value="1"/>
</dbReference>
<sequence length="369" mass="40117">MRGLCLLPLLVPLMLGACGQAATPVTPASLLRGYVRGLDLSEARGAELAGVQFRDRDGSVKPAAQIAADHHFDWVRVRLMIDPGGDDGKNYGLLQDLPYVKAAVKDAKDRGLKVLLDLHYSHWWADPGNQWTPARWKSLSTADLRGAVHDYTADVMTQLRAAGAAPDMVQVGNEINGGMLWEPGRIVNDDMTAFASLVNAGVQGVRDAGGPTPPPVMIHIAKIGNAAETTAWYRAFRKAGGQFDVIGLSYYPMWHGDFQNVSGTVRALRAEYPQTPVLLAETAYYWDTNEVRYSGAQVPYPQTPAGQLAYLRDLNATIRAAGGQGIFYWGAAWSQSPRWLTSSWTDDDASRRSLFDDSATATPAIDGLN</sequence>
<evidence type="ECO:0000256" key="4">
    <source>
        <dbReference type="ARBA" id="ARBA00022801"/>
    </source>
</evidence>